<keyword evidence="2" id="KW-0238">DNA-binding</keyword>
<dbReference type="PANTHER" id="PTHR46796">
    <property type="entry name" value="HTH-TYPE TRANSCRIPTIONAL ACTIVATOR RHAS-RELATED"/>
    <property type="match status" value="1"/>
</dbReference>
<keyword evidence="3" id="KW-0804">Transcription</keyword>
<evidence type="ECO:0000313" key="6">
    <source>
        <dbReference type="Proteomes" id="UP000515291"/>
    </source>
</evidence>
<evidence type="ECO:0000256" key="1">
    <source>
        <dbReference type="ARBA" id="ARBA00023015"/>
    </source>
</evidence>
<organism evidence="5 6">
    <name type="scientific">Tardiphaga robiniae</name>
    <dbReference type="NCBI Taxonomy" id="943830"/>
    <lineage>
        <taxon>Bacteria</taxon>
        <taxon>Pseudomonadati</taxon>
        <taxon>Pseudomonadota</taxon>
        <taxon>Alphaproteobacteria</taxon>
        <taxon>Hyphomicrobiales</taxon>
        <taxon>Nitrobacteraceae</taxon>
        <taxon>Tardiphaga</taxon>
    </lineage>
</organism>
<proteinExistence type="predicted"/>
<dbReference type="Gene3D" id="1.10.10.60">
    <property type="entry name" value="Homeodomain-like"/>
    <property type="match status" value="2"/>
</dbReference>
<dbReference type="InterPro" id="IPR018060">
    <property type="entry name" value="HTH_AraC"/>
</dbReference>
<reference evidence="6" key="1">
    <citation type="journal article" date="2020" name="Mol. Plant Microbe">
        <title>Rhizobial microsymbionts of the narrowly endemic Oxytropis species growing in Kamchatka are characterized by significant genetic diversity and possess a set of genes that are associated with T3SS and T6SS secretion systems and can affect the development of symbiosis.</title>
        <authorList>
            <person name="Safronova V."/>
            <person name="Guro P."/>
            <person name="Sazanova A."/>
            <person name="Kuznetsova I."/>
            <person name="Belimov A."/>
            <person name="Yakubov V."/>
            <person name="Chirak E."/>
            <person name="Afonin A."/>
            <person name="Gogolev Y."/>
            <person name="Andronov E."/>
            <person name="Tikhonovich I."/>
        </authorList>
    </citation>
    <scope>NUCLEOTIDE SEQUENCE [LARGE SCALE GENOMIC DNA]</scope>
    <source>
        <strain evidence="6">581</strain>
    </source>
</reference>
<dbReference type="InterPro" id="IPR018062">
    <property type="entry name" value="HTH_AraC-typ_CS"/>
</dbReference>
<evidence type="ECO:0000256" key="3">
    <source>
        <dbReference type="ARBA" id="ARBA00023163"/>
    </source>
</evidence>
<dbReference type="EMBL" id="CP050292">
    <property type="protein sequence ID" value="QND71960.1"/>
    <property type="molecule type" value="Genomic_DNA"/>
</dbReference>
<dbReference type="AlphaFoldDB" id="A0A7G6TYX8"/>
<feature type="domain" description="HTH araC/xylS-type" evidence="4">
    <location>
        <begin position="229"/>
        <end position="327"/>
    </location>
</feature>
<dbReference type="KEGG" id="trb:HB776_12505"/>
<dbReference type="PANTHER" id="PTHR46796:SF14">
    <property type="entry name" value="TRANSCRIPTIONAL REGULATORY PROTEIN"/>
    <property type="match status" value="1"/>
</dbReference>
<evidence type="ECO:0000313" key="5">
    <source>
        <dbReference type="EMBL" id="QND71960.1"/>
    </source>
</evidence>
<dbReference type="SUPFAM" id="SSF46689">
    <property type="entry name" value="Homeodomain-like"/>
    <property type="match status" value="2"/>
</dbReference>
<dbReference type="PROSITE" id="PS00041">
    <property type="entry name" value="HTH_ARAC_FAMILY_1"/>
    <property type="match status" value="1"/>
</dbReference>
<dbReference type="SMART" id="SM00342">
    <property type="entry name" value="HTH_ARAC"/>
    <property type="match status" value="1"/>
</dbReference>
<dbReference type="RefSeq" id="WP_184518086.1">
    <property type="nucleotide sequence ID" value="NZ_CP050292.1"/>
</dbReference>
<dbReference type="GO" id="GO:0003700">
    <property type="term" value="F:DNA-binding transcription factor activity"/>
    <property type="evidence" value="ECO:0007669"/>
    <property type="project" value="InterPro"/>
</dbReference>
<protein>
    <submittedName>
        <fullName evidence="5">Helix-turn-helix transcriptional regulator</fullName>
    </submittedName>
</protein>
<accession>A0A7G6TYX8</accession>
<dbReference type="InterPro" id="IPR050204">
    <property type="entry name" value="AraC_XylS_family_regulators"/>
</dbReference>
<evidence type="ECO:0000259" key="4">
    <source>
        <dbReference type="PROSITE" id="PS01124"/>
    </source>
</evidence>
<dbReference type="PROSITE" id="PS01124">
    <property type="entry name" value="HTH_ARAC_FAMILY_2"/>
    <property type="match status" value="1"/>
</dbReference>
<dbReference type="InterPro" id="IPR009057">
    <property type="entry name" value="Homeodomain-like_sf"/>
</dbReference>
<evidence type="ECO:0000256" key="2">
    <source>
        <dbReference type="ARBA" id="ARBA00023125"/>
    </source>
</evidence>
<dbReference type="Pfam" id="PF12833">
    <property type="entry name" value="HTH_18"/>
    <property type="match status" value="1"/>
</dbReference>
<sequence length="330" mass="36087">MSIIEQSGIRGAISAGALVTAARGSSAPLRASESVVIAQSSSCKVDVHKTLAVRTGDDEFVIAYISRGAAGHGMTELQPKRAVYTACVHLSEFSGYDIWCDEKLSSGSFLPQGSMHINDMRHSWYADIQGGFDVVNFCIPQSALDEIVEDHGSTRSDELRCPMTEAKVDAVAMNLALAFIPALLRPNQLNRLFVDHAWRAVTAHLARTYGSSGQRISSGQGGLAPWQERRAKEMLLADLSGSLSLADLSSACRLSCSHFSQAFRQTVGCPPHQWLLTQRVERSKQLLLNTDQPLSEIALVTGFADQSHFTRVFSQRVKVSPGVWRREQAR</sequence>
<keyword evidence="1" id="KW-0805">Transcription regulation</keyword>
<dbReference type="Proteomes" id="UP000515291">
    <property type="component" value="Chromosome"/>
</dbReference>
<gene>
    <name evidence="5" type="ORF">HB776_12505</name>
</gene>
<dbReference type="GO" id="GO:0043565">
    <property type="term" value="F:sequence-specific DNA binding"/>
    <property type="evidence" value="ECO:0007669"/>
    <property type="project" value="InterPro"/>
</dbReference>
<name>A0A7G6TYX8_9BRAD</name>